<dbReference type="eggNOG" id="COG0322">
    <property type="taxonomic scope" value="Bacteria"/>
</dbReference>
<evidence type="ECO:0000256" key="7">
    <source>
        <dbReference type="ARBA" id="ARBA00023236"/>
    </source>
</evidence>
<dbReference type="InterPro" id="IPR003583">
    <property type="entry name" value="Hlx-hairpin-Hlx_DNA-bd_motif"/>
</dbReference>
<dbReference type="Proteomes" id="UP000000447">
    <property type="component" value="Chromosome"/>
</dbReference>
<evidence type="ECO:0000256" key="5">
    <source>
        <dbReference type="ARBA" id="ARBA00022881"/>
    </source>
</evidence>
<protein>
    <recommendedName>
        <fullName evidence="11 13">UvrABC system protein C</fullName>
        <shortName evidence="13">Protein UvrC</shortName>
    </recommendedName>
    <alternativeName>
        <fullName evidence="12 13">Excinuclease ABC subunit C</fullName>
    </alternativeName>
</protein>
<dbReference type="InterPro" id="IPR047296">
    <property type="entry name" value="GIY-YIG_UvrC_Cho"/>
</dbReference>
<dbReference type="PROSITE" id="PS50165">
    <property type="entry name" value="UVRC"/>
    <property type="match status" value="1"/>
</dbReference>
<dbReference type="FunFam" id="1.10.150.20:FF:000005">
    <property type="entry name" value="UvrABC system protein C"/>
    <property type="match status" value="1"/>
</dbReference>
<dbReference type="Pfam" id="PF08459">
    <property type="entry name" value="UvrC_RNaseH_dom"/>
    <property type="match status" value="1"/>
</dbReference>
<keyword evidence="2 13" id="KW-0963">Cytoplasm</keyword>
<dbReference type="CDD" id="cd10434">
    <property type="entry name" value="GIY-YIG_UvrC_Cho"/>
    <property type="match status" value="1"/>
</dbReference>
<comment type="similarity">
    <text evidence="9 13">Belongs to the UvrC family.</text>
</comment>
<comment type="subcellular location">
    <subcellularLocation>
        <location evidence="1 13">Cytoplasm</location>
    </subcellularLocation>
</comment>
<evidence type="ECO:0000256" key="10">
    <source>
        <dbReference type="ARBA" id="ARBA00062841"/>
    </source>
</evidence>
<feature type="domain" description="UVR" evidence="14">
    <location>
        <begin position="214"/>
        <end position="249"/>
    </location>
</feature>
<dbReference type="InterPro" id="IPR050066">
    <property type="entry name" value="UvrABC_protein_C"/>
</dbReference>
<dbReference type="GO" id="GO:0003677">
    <property type="term" value="F:DNA binding"/>
    <property type="evidence" value="ECO:0007669"/>
    <property type="project" value="UniProtKB-UniRule"/>
</dbReference>
<dbReference type="InterPro" id="IPR000305">
    <property type="entry name" value="GIY-YIG_endonuc"/>
</dbReference>
<dbReference type="SUPFAM" id="SSF82771">
    <property type="entry name" value="GIY-YIG endonuclease"/>
    <property type="match status" value="1"/>
</dbReference>
<dbReference type="Gene3D" id="3.30.420.340">
    <property type="entry name" value="UvrC, RNAse H endonuclease domain"/>
    <property type="match status" value="1"/>
</dbReference>
<evidence type="ECO:0000256" key="8">
    <source>
        <dbReference type="ARBA" id="ARBA00059452"/>
    </source>
</evidence>
<name>B9KY82_THERP</name>
<dbReference type="Pfam" id="PF22920">
    <property type="entry name" value="UvrC_RNaseH"/>
    <property type="match status" value="1"/>
</dbReference>
<evidence type="ECO:0000313" key="18">
    <source>
        <dbReference type="Proteomes" id="UP000000447"/>
    </source>
</evidence>
<dbReference type="Pfam" id="PF14520">
    <property type="entry name" value="HHH_5"/>
    <property type="match status" value="1"/>
</dbReference>
<keyword evidence="4 13" id="KW-0228">DNA excision</keyword>
<dbReference type="GO" id="GO:0009381">
    <property type="term" value="F:excinuclease ABC activity"/>
    <property type="evidence" value="ECO:0007669"/>
    <property type="project" value="UniProtKB-UniRule"/>
</dbReference>
<feature type="domain" description="GIY-YIG" evidence="15">
    <location>
        <begin position="26"/>
        <end position="105"/>
    </location>
</feature>
<proteinExistence type="inferred from homology"/>
<dbReference type="GO" id="GO:0006289">
    <property type="term" value="P:nucleotide-excision repair"/>
    <property type="evidence" value="ECO:0007669"/>
    <property type="project" value="UniProtKB-UniRule"/>
</dbReference>
<dbReference type="InterPro" id="IPR001162">
    <property type="entry name" value="UvrC_RNase_H_dom"/>
</dbReference>
<dbReference type="Pfam" id="PF02151">
    <property type="entry name" value="UVR"/>
    <property type="match status" value="1"/>
</dbReference>
<evidence type="ECO:0000256" key="4">
    <source>
        <dbReference type="ARBA" id="ARBA00022769"/>
    </source>
</evidence>
<dbReference type="FunFam" id="3.40.1440.10:FF:000001">
    <property type="entry name" value="UvrABC system protein C"/>
    <property type="match status" value="1"/>
</dbReference>
<evidence type="ECO:0000256" key="2">
    <source>
        <dbReference type="ARBA" id="ARBA00022490"/>
    </source>
</evidence>
<dbReference type="InterPro" id="IPR038476">
    <property type="entry name" value="UvrC_RNase_H_dom_sf"/>
</dbReference>
<evidence type="ECO:0000256" key="6">
    <source>
        <dbReference type="ARBA" id="ARBA00023204"/>
    </source>
</evidence>
<dbReference type="SUPFAM" id="SSF47781">
    <property type="entry name" value="RuvA domain 2-like"/>
    <property type="match status" value="1"/>
</dbReference>
<dbReference type="InterPro" id="IPR010994">
    <property type="entry name" value="RuvA_2-like"/>
</dbReference>
<dbReference type="InterPro" id="IPR001943">
    <property type="entry name" value="UVR_dom"/>
</dbReference>
<dbReference type="Pfam" id="PF01541">
    <property type="entry name" value="GIY-YIG"/>
    <property type="match status" value="1"/>
</dbReference>
<dbReference type="Gene3D" id="4.10.860.10">
    <property type="entry name" value="UVR domain"/>
    <property type="match status" value="1"/>
</dbReference>
<dbReference type="InterPro" id="IPR036876">
    <property type="entry name" value="UVR_dom_sf"/>
</dbReference>
<sequence>MTLDMVRDMRKTSEQVIQERLAALEPAPGVYLMKDAQGRVIYVGKASSLRQRLRSYFSSHSSMDAKTRELVSQIADFEVIRTDTPTEALILENELIKRYRPRFNIMLRDDKTYPFIRITNEPFPRVIATRRIVRDGSRYFGPYPSAGAVHRTLDLLKRLFPYRACDIEITGTASRACLYYHIGRCAGPCIGAVSQEEYRGIIDNVVLFLEGRAEAVVARLQAAMEEAAERLEFERAARIRDELRAIQHVLQQQKIVTGTDESFDVLAVAQSAGGDACVQIGFVRNGKLLGSEHYLMVGARIDDPPGAILTSFVQQYYAQASTVPPELVLQHPLDDGETIAAWLAARRDGPVRLTVPDDGFRRELVEMIAKSAVQNLEQHRVRWLNDEQRTTLALEELADALGMDRLPRRIECFDVSQLQGTNVVASMVVFEHGKPKKSDYRKFQIKTVEGQDDYAALREAVLRRYRRALSAEQTEAWQALPDLVLIDGGKGQLSAAREALVELGLDLPIAALAKEHEELYIPDQSEPIVLPRDSQALFLVQRVRDEAHRFAVTFHRARRTRSTIRSLLDEIPGIGPRRRRELLRRFGSVEGIRQASIEEIAAVPGISRALAERIKKELDEARAPR</sequence>
<dbReference type="SUPFAM" id="SSF46600">
    <property type="entry name" value="C-terminal UvrC-binding domain of UvrB"/>
    <property type="match status" value="1"/>
</dbReference>
<keyword evidence="18" id="KW-1185">Reference proteome</keyword>
<dbReference type="GO" id="GO:0005737">
    <property type="term" value="C:cytoplasm"/>
    <property type="evidence" value="ECO:0007669"/>
    <property type="project" value="UniProtKB-SubCell"/>
</dbReference>
<dbReference type="SMART" id="SM00465">
    <property type="entry name" value="GIYc"/>
    <property type="match status" value="1"/>
</dbReference>
<feature type="domain" description="UvrC family homology region profile" evidence="16">
    <location>
        <begin position="274"/>
        <end position="500"/>
    </location>
</feature>
<keyword evidence="5 13" id="KW-0267">Excision nuclease</keyword>
<dbReference type="HAMAP" id="MF_00203">
    <property type="entry name" value="UvrC"/>
    <property type="match status" value="1"/>
</dbReference>
<dbReference type="PROSITE" id="PS50151">
    <property type="entry name" value="UVR"/>
    <property type="match status" value="1"/>
</dbReference>
<dbReference type="Gene3D" id="1.10.150.20">
    <property type="entry name" value="5' to 3' exonuclease, C-terminal subdomain"/>
    <property type="match status" value="1"/>
</dbReference>
<dbReference type="GO" id="GO:0009380">
    <property type="term" value="C:excinuclease repair complex"/>
    <property type="evidence" value="ECO:0007669"/>
    <property type="project" value="InterPro"/>
</dbReference>
<gene>
    <name evidence="13 17" type="primary">uvrC</name>
    <name evidence="17" type="ordered locus">trd_0427</name>
</gene>
<dbReference type="STRING" id="309801.trd_0427"/>
<dbReference type="Gene3D" id="3.40.1440.10">
    <property type="entry name" value="GIY-YIG endonuclease"/>
    <property type="match status" value="1"/>
</dbReference>
<evidence type="ECO:0000256" key="11">
    <source>
        <dbReference type="ARBA" id="ARBA00067419"/>
    </source>
</evidence>
<reference evidence="17 18" key="1">
    <citation type="journal article" date="2009" name="PLoS ONE">
        <title>Complete genome sequence of the aerobic CO-oxidizing thermophile Thermomicrobium roseum.</title>
        <authorList>
            <person name="Wu D."/>
            <person name="Raymond J."/>
            <person name="Wu M."/>
            <person name="Chatterji S."/>
            <person name="Ren Q."/>
            <person name="Graham J.E."/>
            <person name="Bryant D.A."/>
            <person name="Robb F."/>
            <person name="Colman A."/>
            <person name="Tallon L.J."/>
            <person name="Badger J.H."/>
            <person name="Madupu R."/>
            <person name="Ward N.L."/>
            <person name="Eisen J.A."/>
        </authorList>
    </citation>
    <scope>NUCLEOTIDE SEQUENCE [LARGE SCALE GENOMIC DNA]</scope>
    <source>
        <strain evidence="18">ATCC 27502 / DSM 5159 / P-2</strain>
    </source>
</reference>
<dbReference type="PANTHER" id="PTHR30562">
    <property type="entry name" value="UVRC/OXIDOREDUCTASE"/>
    <property type="match status" value="1"/>
</dbReference>
<keyword evidence="7 13" id="KW-0742">SOS response</keyword>
<dbReference type="NCBIfam" id="NF001824">
    <property type="entry name" value="PRK00558.1-5"/>
    <property type="match status" value="1"/>
</dbReference>
<evidence type="ECO:0000256" key="9">
    <source>
        <dbReference type="ARBA" id="ARBA00061531"/>
    </source>
</evidence>
<dbReference type="InterPro" id="IPR004791">
    <property type="entry name" value="UvrC"/>
</dbReference>
<evidence type="ECO:0000256" key="13">
    <source>
        <dbReference type="HAMAP-Rule" id="MF_00203"/>
    </source>
</evidence>
<evidence type="ECO:0000256" key="12">
    <source>
        <dbReference type="ARBA" id="ARBA00077138"/>
    </source>
</evidence>
<dbReference type="SMART" id="SM00278">
    <property type="entry name" value="HhH1"/>
    <property type="match status" value="2"/>
</dbReference>
<keyword evidence="6 13" id="KW-0234">DNA repair</keyword>
<accession>B9KY82</accession>
<dbReference type="AlphaFoldDB" id="B9KY82"/>
<dbReference type="FunFam" id="3.30.420.340:FF:000001">
    <property type="entry name" value="UvrABC system protein C"/>
    <property type="match status" value="1"/>
</dbReference>
<evidence type="ECO:0000259" key="15">
    <source>
        <dbReference type="PROSITE" id="PS50164"/>
    </source>
</evidence>
<dbReference type="GO" id="GO:0009432">
    <property type="term" value="P:SOS response"/>
    <property type="evidence" value="ECO:0007669"/>
    <property type="project" value="UniProtKB-UniRule"/>
</dbReference>
<keyword evidence="3 13" id="KW-0227">DNA damage</keyword>
<dbReference type="NCBIfam" id="TIGR00194">
    <property type="entry name" value="uvrC"/>
    <property type="match status" value="1"/>
</dbReference>
<dbReference type="HOGENOM" id="CLU_014841_3_2_0"/>
<dbReference type="PROSITE" id="PS50164">
    <property type="entry name" value="GIY_YIG"/>
    <property type="match status" value="1"/>
</dbReference>
<dbReference type="InterPro" id="IPR035901">
    <property type="entry name" value="GIY-YIG_endonuc_sf"/>
</dbReference>
<dbReference type="PANTHER" id="PTHR30562:SF1">
    <property type="entry name" value="UVRABC SYSTEM PROTEIN C"/>
    <property type="match status" value="1"/>
</dbReference>
<evidence type="ECO:0000259" key="14">
    <source>
        <dbReference type="PROSITE" id="PS50151"/>
    </source>
</evidence>
<evidence type="ECO:0000256" key="1">
    <source>
        <dbReference type="ARBA" id="ARBA00004496"/>
    </source>
</evidence>
<comment type="function">
    <text evidence="8 13">The UvrABC repair system catalyzes the recognition and processing of DNA lesions. UvrC both incises the 5' and 3' sides of the lesion. The N-terminal half is responsible for the 3' incision and the C-terminal half is responsible for the 5' incision.</text>
</comment>
<dbReference type="EMBL" id="CP001275">
    <property type="protein sequence ID" value="ACM05036.1"/>
    <property type="molecule type" value="Genomic_DNA"/>
</dbReference>
<evidence type="ECO:0000259" key="16">
    <source>
        <dbReference type="PROSITE" id="PS50165"/>
    </source>
</evidence>
<evidence type="ECO:0000313" key="17">
    <source>
        <dbReference type="EMBL" id="ACM05036.1"/>
    </source>
</evidence>
<evidence type="ECO:0000256" key="3">
    <source>
        <dbReference type="ARBA" id="ARBA00022763"/>
    </source>
</evidence>
<comment type="subunit">
    <text evidence="10 13">Interacts with UvrB in an incision complex.</text>
</comment>
<organism evidence="17 18">
    <name type="scientific">Thermomicrobium roseum (strain ATCC 27502 / DSM 5159 / P-2)</name>
    <dbReference type="NCBI Taxonomy" id="309801"/>
    <lineage>
        <taxon>Bacteria</taxon>
        <taxon>Pseudomonadati</taxon>
        <taxon>Thermomicrobiota</taxon>
        <taxon>Thermomicrobia</taxon>
        <taxon>Thermomicrobiales</taxon>
        <taxon>Thermomicrobiaceae</taxon>
        <taxon>Thermomicrobium</taxon>
    </lineage>
</organism>
<dbReference type="KEGG" id="tro:trd_0427"/>